<evidence type="ECO:0000313" key="1">
    <source>
        <dbReference type="EMBL" id="WNM59532.1"/>
    </source>
</evidence>
<organism evidence="1 2">
    <name type="scientific">Candidatus Nitrospira allomarina</name>
    <dbReference type="NCBI Taxonomy" id="3020900"/>
    <lineage>
        <taxon>Bacteria</taxon>
        <taxon>Pseudomonadati</taxon>
        <taxon>Nitrospirota</taxon>
        <taxon>Nitrospiria</taxon>
        <taxon>Nitrospirales</taxon>
        <taxon>Nitrospiraceae</taxon>
        <taxon>Nitrospira</taxon>
    </lineage>
</organism>
<accession>A0AA96JTI4</accession>
<protein>
    <submittedName>
        <fullName evidence="1">Uncharacterized protein</fullName>
    </submittedName>
</protein>
<evidence type="ECO:0000313" key="2">
    <source>
        <dbReference type="Proteomes" id="UP001302719"/>
    </source>
</evidence>
<proteinExistence type="predicted"/>
<dbReference type="EMBL" id="CP116967">
    <property type="protein sequence ID" value="WNM59532.1"/>
    <property type="molecule type" value="Genomic_DNA"/>
</dbReference>
<keyword evidence="2" id="KW-1185">Reference proteome</keyword>
<reference evidence="1 2" key="1">
    <citation type="submission" date="2023-01" db="EMBL/GenBank/DDBJ databases">
        <title>Cultivation and genomic characterization of new, ubiquitous marine nitrite-oxidizing bacteria from the Nitrospirales.</title>
        <authorList>
            <person name="Mueller A.J."/>
            <person name="Daebeler A."/>
            <person name="Herbold C.W."/>
            <person name="Kirkegaard R.H."/>
            <person name="Daims H."/>
        </authorList>
    </citation>
    <scope>NUCLEOTIDE SEQUENCE [LARGE SCALE GENOMIC DNA]</scope>
    <source>
        <strain evidence="1 2">VA</strain>
    </source>
</reference>
<sequence>MKVFSGFLNQNIHNDYLMVGKERMKVLREEAPFNEAAEERYSSSTSSLLMVLIVHPDRASSDPVWTSTRFDGDI</sequence>
<dbReference type="KEGG" id="nall:PP769_07185"/>
<name>A0AA96JTI4_9BACT</name>
<dbReference type="AlphaFoldDB" id="A0AA96JTI4"/>
<dbReference type="RefSeq" id="WP_312646297.1">
    <property type="nucleotide sequence ID" value="NZ_CP116967.1"/>
</dbReference>
<dbReference type="Proteomes" id="UP001302719">
    <property type="component" value="Chromosome"/>
</dbReference>
<gene>
    <name evidence="1" type="ORF">PP769_07185</name>
</gene>